<evidence type="ECO:0000256" key="3">
    <source>
        <dbReference type="ARBA" id="ARBA00022723"/>
    </source>
</evidence>
<keyword evidence="6 10" id="KW-0456">Lyase</keyword>
<feature type="binding site" evidence="10">
    <location>
        <position position="125"/>
    </location>
    <ligand>
        <name>Fe-coproporphyrin III</name>
        <dbReference type="ChEBI" id="CHEBI:68438"/>
    </ligand>
</feature>
<dbReference type="GO" id="GO:0046872">
    <property type="term" value="F:metal ion binding"/>
    <property type="evidence" value="ECO:0007669"/>
    <property type="project" value="UniProtKB-KW"/>
</dbReference>
<dbReference type="InterPro" id="IPR001015">
    <property type="entry name" value="Ferrochelatase"/>
</dbReference>
<feature type="region of interest" description="Disordered" evidence="12">
    <location>
        <begin position="406"/>
        <end position="510"/>
    </location>
</feature>
<dbReference type="Gene3D" id="3.40.50.1400">
    <property type="match status" value="2"/>
</dbReference>
<evidence type="ECO:0000256" key="6">
    <source>
        <dbReference type="ARBA" id="ARBA00023239"/>
    </source>
</evidence>
<evidence type="ECO:0000256" key="5">
    <source>
        <dbReference type="ARBA" id="ARBA00023133"/>
    </source>
</evidence>
<comment type="pathway">
    <text evidence="1 10">Porphyrin-containing compound metabolism; protoheme biosynthesis.</text>
</comment>
<evidence type="ECO:0000256" key="4">
    <source>
        <dbReference type="ARBA" id="ARBA00023004"/>
    </source>
</evidence>
<comment type="catalytic activity">
    <reaction evidence="8">
        <text>Fe-coproporphyrin III + 2 H(+) = coproporphyrin III + Fe(2+)</text>
        <dbReference type="Rhea" id="RHEA:49572"/>
        <dbReference type="ChEBI" id="CHEBI:15378"/>
        <dbReference type="ChEBI" id="CHEBI:29033"/>
        <dbReference type="ChEBI" id="CHEBI:68438"/>
        <dbReference type="ChEBI" id="CHEBI:131725"/>
        <dbReference type="EC" id="4.99.1.9"/>
    </reaction>
    <physiologicalReaction direction="right-to-left" evidence="8">
        <dbReference type="Rhea" id="RHEA:49574"/>
    </physiologicalReaction>
</comment>
<keyword evidence="2 11" id="KW-0349">Heme</keyword>
<keyword evidence="3 10" id="KW-0479">Metal-binding</keyword>
<feature type="binding site" evidence="10">
    <location>
        <position position="330"/>
    </location>
    <ligand>
        <name>Fe(2+)</name>
        <dbReference type="ChEBI" id="CHEBI:29033"/>
    </ligand>
</feature>
<dbReference type="EC" id="1.3.98.5" evidence="11"/>
<evidence type="ECO:0000256" key="2">
    <source>
        <dbReference type="ARBA" id="ARBA00022617"/>
    </source>
</evidence>
<comment type="similarity">
    <text evidence="11">Belongs to the ChdC family. Type 2 subfamily.</text>
</comment>
<dbReference type="InterPro" id="IPR011008">
    <property type="entry name" value="Dimeric_a/b-barrel"/>
</dbReference>
<keyword evidence="7 10" id="KW-0627">Porphyrin biosynthesis</keyword>
<dbReference type="CDD" id="cd00419">
    <property type="entry name" value="Ferrochelatase_C"/>
    <property type="match status" value="1"/>
</dbReference>
<dbReference type="NCBIfam" id="NF042928">
    <property type="entry name" value="HemQ_actino"/>
    <property type="match status" value="1"/>
</dbReference>
<comment type="catalytic activity">
    <reaction evidence="11">
        <text>harderoheme III + H2O2 + H(+) = heme b + CO2 + 2 H2O</text>
        <dbReference type="Rhea" id="RHEA:57944"/>
        <dbReference type="ChEBI" id="CHEBI:15377"/>
        <dbReference type="ChEBI" id="CHEBI:15378"/>
        <dbReference type="ChEBI" id="CHEBI:16240"/>
        <dbReference type="ChEBI" id="CHEBI:16526"/>
        <dbReference type="ChEBI" id="CHEBI:60344"/>
        <dbReference type="ChEBI" id="CHEBI:142463"/>
    </reaction>
</comment>
<dbReference type="Gene3D" id="3.30.70.1030">
    <property type="entry name" value="Apc35880, domain 1"/>
    <property type="match status" value="1"/>
</dbReference>
<comment type="catalytic activity">
    <reaction evidence="9">
        <text>Fe-coproporphyrin III + 2 H2O2 + 2 H(+) = heme b + 2 CO2 + 4 H2O</text>
        <dbReference type="Rhea" id="RHEA:56516"/>
        <dbReference type="ChEBI" id="CHEBI:15377"/>
        <dbReference type="ChEBI" id="CHEBI:15378"/>
        <dbReference type="ChEBI" id="CHEBI:16240"/>
        <dbReference type="ChEBI" id="CHEBI:16526"/>
        <dbReference type="ChEBI" id="CHEBI:60344"/>
        <dbReference type="ChEBI" id="CHEBI:68438"/>
        <dbReference type="EC" id="1.3.98.5"/>
    </reaction>
    <physiologicalReaction direction="left-to-right" evidence="9">
        <dbReference type="Rhea" id="RHEA:56517"/>
    </physiologicalReaction>
</comment>
<dbReference type="HAMAP" id="MF_02244">
    <property type="entry name" value="Coproheme_decarbox_2"/>
    <property type="match status" value="1"/>
</dbReference>
<evidence type="ECO:0000256" key="8">
    <source>
        <dbReference type="ARBA" id="ARBA00024536"/>
    </source>
</evidence>
<comment type="cofactor">
    <cofactor evidence="11">
        <name>Fe-coproporphyrin III</name>
        <dbReference type="ChEBI" id="CHEBI:68438"/>
    </cofactor>
    <text evidence="11">Fe-coproporphyrin III acts as both substrate and redox cofactor.</text>
</comment>
<evidence type="ECO:0000256" key="11">
    <source>
        <dbReference type="HAMAP-Rule" id="MF_02244"/>
    </source>
</evidence>
<dbReference type="CDD" id="cd03411">
    <property type="entry name" value="Ferrochelatase_N"/>
    <property type="match status" value="1"/>
</dbReference>
<feature type="binding site" description="axial binding residue" evidence="10">
    <location>
        <position position="15"/>
    </location>
    <ligand>
        <name>Fe-coproporphyrin III</name>
        <dbReference type="ChEBI" id="CHEBI:68438"/>
    </ligand>
    <ligandPart>
        <name>Fe</name>
        <dbReference type="ChEBI" id="CHEBI:18248"/>
    </ligandPart>
</feature>
<comment type="function">
    <text evidence="11">Involved in coproporphyrin-dependent heme b biosynthesis. Catalyzes the decarboxylation of Fe-coproporphyrin III (coproheme) to heme b (protoheme IX), the last step of the pathway. The reaction occurs in a stepwise manner with a three-propionate intermediate.</text>
</comment>
<dbReference type="PANTHER" id="PTHR11108">
    <property type="entry name" value="FERROCHELATASE"/>
    <property type="match status" value="1"/>
</dbReference>
<dbReference type="InterPro" id="IPR010644">
    <property type="entry name" value="ChdC/CLD"/>
</dbReference>
<feature type="active site" evidence="11">
    <location>
        <position position="638"/>
    </location>
</feature>
<comment type="catalytic activity">
    <reaction evidence="11">
        <text>Fe-coproporphyrin III + H2O2 + H(+) = harderoheme III + CO2 + 2 H2O</text>
        <dbReference type="Rhea" id="RHEA:57940"/>
        <dbReference type="ChEBI" id="CHEBI:15377"/>
        <dbReference type="ChEBI" id="CHEBI:15378"/>
        <dbReference type="ChEBI" id="CHEBI:16240"/>
        <dbReference type="ChEBI" id="CHEBI:16526"/>
        <dbReference type="ChEBI" id="CHEBI:68438"/>
        <dbReference type="ChEBI" id="CHEBI:142463"/>
    </reaction>
</comment>
<dbReference type="InterPro" id="IPR033644">
    <property type="entry name" value="Ferrochelatase_C"/>
</dbReference>
<dbReference type="GO" id="GO:0006785">
    <property type="term" value="P:heme B biosynthetic process"/>
    <property type="evidence" value="ECO:0007669"/>
    <property type="project" value="UniProtKB-UniRule"/>
</dbReference>
<evidence type="ECO:0000313" key="14">
    <source>
        <dbReference type="Proteomes" id="UP000250192"/>
    </source>
</evidence>
<feature type="binding site" evidence="10">
    <location>
        <position position="204"/>
    </location>
    <ligand>
        <name>Fe(2+)</name>
        <dbReference type="ChEBI" id="CHEBI:29033"/>
    </ligand>
</feature>
<dbReference type="InterPro" id="IPR033659">
    <property type="entry name" value="Ferrochelatase_N"/>
</dbReference>
<dbReference type="Proteomes" id="UP000250192">
    <property type="component" value="Unassembled WGS sequence"/>
</dbReference>
<dbReference type="EMBL" id="UAPR01000001">
    <property type="protein sequence ID" value="SPT54515.1"/>
    <property type="molecule type" value="Genomic_DNA"/>
</dbReference>
<keyword evidence="4 10" id="KW-0408">Iron</keyword>
<dbReference type="Pfam" id="PF06778">
    <property type="entry name" value="Chlor_dismutase"/>
    <property type="match status" value="1"/>
</dbReference>
<dbReference type="UniPathway" id="UPA00252"/>
<reference evidence="13 14" key="1">
    <citation type="submission" date="2018-06" db="EMBL/GenBank/DDBJ databases">
        <authorList>
            <consortium name="Pathogen Informatics"/>
            <person name="Doyle S."/>
        </authorList>
    </citation>
    <scope>NUCLEOTIDE SEQUENCE [LARGE SCALE GENOMIC DNA]</scope>
    <source>
        <strain evidence="13 14">NCTC9935</strain>
    </source>
</reference>
<feature type="binding site" evidence="10">
    <location>
        <position position="56"/>
    </location>
    <ligand>
        <name>Fe-coproporphyrin III</name>
        <dbReference type="ChEBI" id="CHEBI:68438"/>
    </ligand>
</feature>
<dbReference type="SUPFAM" id="SSF54909">
    <property type="entry name" value="Dimeric alpha+beta barrel"/>
    <property type="match status" value="1"/>
</dbReference>
<dbReference type="HAMAP" id="MF_00323">
    <property type="entry name" value="Ferrochelatase"/>
    <property type="match status" value="1"/>
</dbReference>
<comment type="similarity">
    <text evidence="10">Belongs to the ferrochelatase family.</text>
</comment>
<protein>
    <recommendedName>
        <fullName evidence="10 11">Multifunctional fusion protein</fullName>
    </recommendedName>
    <domain>
        <recommendedName>
            <fullName evidence="11">Coproheme decarboxylase</fullName>
            <ecNumber evidence="11">1.3.98.5</ecNumber>
        </recommendedName>
        <alternativeName>
            <fullName evidence="11">Coproheme III oxidative decarboxylase</fullName>
        </alternativeName>
        <alternativeName>
            <fullName evidence="11">Hydrogen peroxide-dependent heme synthase</fullName>
        </alternativeName>
    </domain>
    <domain>
        <recommendedName>
            <fullName evidence="10">Coproporphyrin III ferrochelatase</fullName>
            <ecNumber evidence="10">4.99.1.9</ecNumber>
        </recommendedName>
    </domain>
</protein>
<keyword evidence="5 10" id="KW-0350">Heme biosynthesis</keyword>
<gene>
    <name evidence="10" type="primary">cpfC</name>
    <name evidence="11" type="synonym">chdC</name>
    <name evidence="13" type="ORF">NCTC9935_00055</name>
</gene>
<keyword evidence="14" id="KW-1185">Reference proteome</keyword>
<evidence type="ECO:0000256" key="1">
    <source>
        <dbReference type="ARBA" id="ARBA00004744"/>
    </source>
</evidence>
<dbReference type="GO" id="GO:0016634">
    <property type="term" value="F:oxidoreductase activity, acting on the CH-CH group of donors, oxygen as acceptor"/>
    <property type="evidence" value="ECO:0007669"/>
    <property type="project" value="UniProtKB-UniRule"/>
</dbReference>
<keyword evidence="10" id="KW-0963">Cytoplasm</keyword>
<name>A0A2X0U2G9_9ACTO</name>
<dbReference type="PANTHER" id="PTHR11108:SF1">
    <property type="entry name" value="FERROCHELATASE, MITOCHONDRIAL"/>
    <property type="match status" value="1"/>
</dbReference>
<dbReference type="Pfam" id="PF00762">
    <property type="entry name" value="Ferrochelatase"/>
    <property type="match status" value="1"/>
</dbReference>
<evidence type="ECO:0000313" key="13">
    <source>
        <dbReference type="EMBL" id="SPT54515.1"/>
    </source>
</evidence>
<comment type="function">
    <text evidence="10">Involved in coproporphyrin-dependent heme b biosynthesis. Catalyzes the insertion of ferrous iron into coproporphyrin III to form Fe-coproporphyrin III.</text>
</comment>
<dbReference type="AlphaFoldDB" id="A0A2X0U2G9"/>
<organism evidence="13 14">
    <name type="scientific">Schaalia odontolytica</name>
    <dbReference type="NCBI Taxonomy" id="1660"/>
    <lineage>
        <taxon>Bacteria</taxon>
        <taxon>Bacillati</taxon>
        <taxon>Actinomycetota</taxon>
        <taxon>Actinomycetes</taxon>
        <taxon>Actinomycetales</taxon>
        <taxon>Actinomycetaceae</taxon>
        <taxon>Schaalia</taxon>
    </lineage>
</organism>
<keyword evidence="11" id="KW-0560">Oxidoreductase</keyword>
<comment type="caution">
    <text evidence="10">Lacks conserved residue(s) required for the propagation of feature annotation.</text>
</comment>
<comment type="subcellular location">
    <subcellularLocation>
        <location evidence="10">Cytoplasm</location>
    </subcellularLocation>
</comment>
<feature type="region of interest" description="Disordered" evidence="12">
    <location>
        <begin position="215"/>
        <end position="245"/>
    </location>
</feature>
<dbReference type="GO" id="GO:0005737">
    <property type="term" value="C:cytoplasm"/>
    <property type="evidence" value="ECO:0007669"/>
    <property type="project" value="UniProtKB-SubCell"/>
</dbReference>
<dbReference type="SUPFAM" id="SSF53800">
    <property type="entry name" value="Chelatase"/>
    <property type="match status" value="1"/>
</dbReference>
<dbReference type="STRING" id="1660.APY09_05040"/>
<evidence type="ECO:0000256" key="9">
    <source>
        <dbReference type="ARBA" id="ARBA00049896"/>
    </source>
</evidence>
<proteinExistence type="inferred from homology"/>
<dbReference type="GO" id="GO:0020037">
    <property type="term" value="F:heme binding"/>
    <property type="evidence" value="ECO:0007669"/>
    <property type="project" value="InterPro"/>
</dbReference>
<feature type="compositionally biased region" description="Polar residues" evidence="12">
    <location>
        <begin position="438"/>
        <end position="449"/>
    </location>
</feature>
<evidence type="ECO:0000256" key="7">
    <source>
        <dbReference type="ARBA" id="ARBA00023244"/>
    </source>
</evidence>
<dbReference type="GO" id="GO:0004325">
    <property type="term" value="F:ferrochelatase activity"/>
    <property type="evidence" value="ECO:0007669"/>
    <property type="project" value="UniProtKB-UniRule"/>
</dbReference>
<dbReference type="EC" id="4.99.1.9" evidence="10"/>
<evidence type="ECO:0000256" key="10">
    <source>
        <dbReference type="HAMAP-Rule" id="MF_00323"/>
    </source>
</evidence>
<evidence type="ECO:0000256" key="12">
    <source>
        <dbReference type="SAM" id="MobiDB-lite"/>
    </source>
</evidence>
<sequence length="739" mass="80235">MPGMDTYDAIMLLSYGGPNGPDDVLPFMRNATRGRGIPDERLLQVAAHYKRFGGVSPINACNQRLIADLSAELGRRGHDIPVGWGNRNWHPFVAEGLDELAQAGARRILVLPTSAYASYSGCRQYREDLAEAADALRDKWGTIVLGAEDSADNPDADIILDKVRPYYSTPGMASAQITSVRRAWEALAARGVDTSGIRLIFVTHSIPVSMEAGSSPFPFRPSTDEAAAASDGHVEQQGSAASSEAGTSASEISYVAQHHALIQAIMPELRRILGRADLGYDLVYCSRSGPPQARWLEPDINDFLEDIAADANPLTGTVVVPIGFICDHMEVVYDLDTEAKETAARLGIPYERADTVATDPAFVSSLVDVLEERAAQARGEQPVPVTVTSTGPFHTVCPSDCCLSPARPGHASSPGASAHPGTAHAPHSSGAPARAAGQTATPQEDSMSTPHPHAVVPPQQNPENPGHPAGVPDRVGEHAARHQARHAGTEATPHSHAAHARVTDPRDATGVDFDEVNNKQHYALYSVFALGESLPADDGERGRIIAESLDYVKGAGAEIRGFYDVSGFRAEADLMVWWLDDDPEVLQDAYHRLRASALGKFLDPVWSCMGLHTPAEFNKRHIPACFGGVAPRDWAMVYPFVRSYDWYLKAPEERARIMAEHGRNGFAHYPDVKGSTLSAFGFSDYEWVLAFEADSLDRLEGVMHAQRYTEARLYVREDTPFFTGPRVSLGEWAERQPRA</sequence>
<feature type="binding site" description="axial binding residue" evidence="11">
    <location>
        <position position="661"/>
    </location>
    <ligand>
        <name>Fe-coproporphyrin III</name>
        <dbReference type="ChEBI" id="CHEBI:68438"/>
    </ligand>
    <ligandPart>
        <name>Fe</name>
        <dbReference type="ChEBI" id="CHEBI:18248"/>
    </ligandPart>
</feature>
<accession>A0A2X0U2G9</accession>